<protein>
    <submittedName>
        <fullName evidence="1">Uncharacterized protein</fullName>
    </submittedName>
</protein>
<evidence type="ECO:0000313" key="2">
    <source>
        <dbReference type="Proteomes" id="UP000501726"/>
    </source>
</evidence>
<dbReference type="AlphaFoldDB" id="A0A6F8PUK8"/>
<evidence type="ECO:0000313" key="1">
    <source>
        <dbReference type="EMBL" id="BBP45823.1"/>
    </source>
</evidence>
<dbReference type="EMBL" id="AP021889">
    <property type="protein sequence ID" value="BBP45823.1"/>
    <property type="molecule type" value="Genomic_DNA"/>
</dbReference>
<keyword evidence="2" id="KW-1185">Reference proteome</keyword>
<accession>A0A6F8PUK8</accession>
<organism evidence="1 2">
    <name type="scientific">Thiosulfatimonas sediminis</name>
    <dbReference type="NCBI Taxonomy" id="2675054"/>
    <lineage>
        <taxon>Bacteria</taxon>
        <taxon>Pseudomonadati</taxon>
        <taxon>Pseudomonadota</taxon>
        <taxon>Gammaproteobacteria</taxon>
        <taxon>Thiotrichales</taxon>
        <taxon>Piscirickettsiaceae</taxon>
        <taxon>Thiosulfatimonas</taxon>
    </lineage>
</organism>
<dbReference type="Proteomes" id="UP000501726">
    <property type="component" value="Chromosome"/>
</dbReference>
<sequence>MLSPWYSVQANSRAIDFTHSDYVWIGERIYHNETGRKPENLLFWSPHEPFPSLGIGHFIWFPENLNAPFEQTFPSFIRFVKHRHPQTSIPVEFQSEYPPWKNREAFTLHKQRGDLAALRLWLIATMPLQAEYIVQRFDAGLPEVLAGFSVAQQIQVSAYLHQLMQTKNGLFSLIDYSNFKGFGSNPIERYQQQGWGLLQVLEQVLQALDQDGVDVEQIEPQQALTQFIAAAKATLAERVALAPPEKNEARWLPGWQRRLEAYGALTPN</sequence>
<gene>
    <name evidence="1" type="ORF">THMIRHAS_11960</name>
</gene>
<dbReference type="KEGG" id="tse:THMIRHAS_11960"/>
<dbReference type="RefSeq" id="WP_173271887.1">
    <property type="nucleotide sequence ID" value="NZ_AP021889.1"/>
</dbReference>
<name>A0A6F8PUK8_9GAMM</name>
<reference evidence="2" key="1">
    <citation type="submission" date="2019-11" db="EMBL/GenBank/DDBJ databases">
        <title>Isolation and characterization of two novel species in the genus Thiomicrorhabdus.</title>
        <authorList>
            <person name="Mochizuki J."/>
            <person name="Kojima H."/>
            <person name="Fukui M."/>
        </authorList>
    </citation>
    <scope>NUCLEOTIDE SEQUENCE [LARGE SCALE GENOMIC DNA]</scope>
    <source>
        <strain evidence="2">aks77</strain>
    </source>
</reference>
<proteinExistence type="predicted"/>